<dbReference type="Gene3D" id="3.40.920.10">
    <property type="entry name" value="Pyruvate-ferredoxin oxidoreductase, PFOR, domain III"/>
    <property type="match status" value="1"/>
</dbReference>
<organism evidence="3 4">
    <name type="scientific">Brachyspira pilosicoli</name>
    <name type="common">Serpulina pilosicoli</name>
    <dbReference type="NCBI Taxonomy" id="52584"/>
    <lineage>
        <taxon>Bacteria</taxon>
        <taxon>Pseudomonadati</taxon>
        <taxon>Spirochaetota</taxon>
        <taxon>Spirochaetia</taxon>
        <taxon>Brachyspirales</taxon>
        <taxon>Brachyspiraceae</taxon>
        <taxon>Brachyspira</taxon>
    </lineage>
</organism>
<dbReference type="PANTHER" id="PTHR42730:SF1">
    <property type="entry name" value="2-OXOGLUTARATE SYNTHASE SUBUNIT KORC"/>
    <property type="match status" value="1"/>
</dbReference>
<comment type="caution">
    <text evidence="3">The sequence shown here is derived from an EMBL/GenBank/DDBJ whole genome shotgun (WGS) entry which is preliminary data.</text>
</comment>
<dbReference type="InterPro" id="IPR052554">
    <property type="entry name" value="2-oxoglutarate_synth_KorC"/>
</dbReference>
<dbReference type="AlphaFoldDB" id="A0A5C8EV84"/>
<dbReference type="SUPFAM" id="SSF53323">
    <property type="entry name" value="Pyruvate-ferredoxin oxidoreductase, PFOR, domain III"/>
    <property type="match status" value="1"/>
</dbReference>
<dbReference type="PANTHER" id="PTHR42730">
    <property type="entry name" value="2-OXOGLUTARATE SYNTHASE SUBUNIT KORC"/>
    <property type="match status" value="1"/>
</dbReference>
<dbReference type="InterPro" id="IPR002869">
    <property type="entry name" value="Pyrv_flavodox_OxRed_cen"/>
</dbReference>
<sequence length="184" mass="19767">MSTERLIFAGFGGQGVMSMGQMIAYAGMMENKHVTWCPSYGPEMRGGTANCSVVVSDELIGSPIVLNDATAAVIMNLPSLAKFEKDVIPNGVLLINSSLIEKRSSRNDIRVAYVEANKIAGDIGNPRAANMVMLGALLTLQNIVSFDSIQQAFLKVFGERKKEFLPGNEKALNAGRDAVKNLVS</sequence>
<accession>A0A5C8EV84</accession>
<dbReference type="Pfam" id="PF01558">
    <property type="entry name" value="POR"/>
    <property type="match status" value="1"/>
</dbReference>
<evidence type="ECO:0000313" key="4">
    <source>
        <dbReference type="Proteomes" id="UP000323176"/>
    </source>
</evidence>
<dbReference type="GO" id="GO:0016903">
    <property type="term" value="F:oxidoreductase activity, acting on the aldehyde or oxo group of donors"/>
    <property type="evidence" value="ECO:0007669"/>
    <property type="project" value="InterPro"/>
</dbReference>
<dbReference type="InterPro" id="IPR019752">
    <property type="entry name" value="Pyrv/ketoisovalerate_OxRed_cat"/>
</dbReference>
<evidence type="ECO:0000313" key="3">
    <source>
        <dbReference type="EMBL" id="TXJ40732.1"/>
    </source>
</evidence>
<dbReference type="OrthoDB" id="9789125at2"/>
<proteinExistence type="predicted"/>
<dbReference type="Proteomes" id="UP000323176">
    <property type="component" value="Unassembled WGS sequence"/>
</dbReference>
<evidence type="ECO:0000256" key="1">
    <source>
        <dbReference type="ARBA" id="ARBA00023002"/>
    </source>
</evidence>
<name>A0A5C8EV84_BRAPL</name>
<keyword evidence="1" id="KW-0560">Oxidoreductase</keyword>
<evidence type="ECO:0000259" key="2">
    <source>
        <dbReference type="Pfam" id="PF01558"/>
    </source>
</evidence>
<feature type="domain" description="Pyruvate/ketoisovalerate oxidoreductase catalytic" evidence="2">
    <location>
        <begin position="12"/>
        <end position="176"/>
    </location>
</feature>
<dbReference type="EMBL" id="SAXY01000048">
    <property type="protein sequence ID" value="TXJ40732.1"/>
    <property type="molecule type" value="Genomic_DNA"/>
</dbReference>
<gene>
    <name evidence="3" type="ORF">EPJ72_07885</name>
</gene>
<reference evidence="3 4" key="1">
    <citation type="journal article" date="1992" name="Lakartidningen">
        <title>[Penicillin V and not amoxicillin is the first choice preparation in acute otitis].</title>
        <authorList>
            <person name="Kamme C."/>
            <person name="Lundgren K."/>
            <person name="Prellner K."/>
        </authorList>
    </citation>
    <scope>NUCLEOTIDE SEQUENCE [LARGE SCALE GENOMIC DNA]</scope>
    <source>
        <strain evidence="3 4">PC5538III-hc</strain>
    </source>
</reference>
<protein>
    <submittedName>
        <fullName evidence="3">2-oxoacid:ferredoxin oxidoreductase subunit gamma</fullName>
    </submittedName>
</protein>